<dbReference type="OrthoDB" id="482277at2"/>
<keyword evidence="6" id="KW-1185">Reference proteome</keyword>
<organism evidence="5 6">
    <name type="scientific">Rhizobium deserti</name>
    <dbReference type="NCBI Taxonomy" id="2547961"/>
    <lineage>
        <taxon>Bacteria</taxon>
        <taxon>Pseudomonadati</taxon>
        <taxon>Pseudomonadota</taxon>
        <taxon>Alphaproteobacteria</taxon>
        <taxon>Hyphomicrobiales</taxon>
        <taxon>Rhizobiaceae</taxon>
        <taxon>Rhizobium/Agrobacterium group</taxon>
        <taxon>Rhizobium</taxon>
    </lineage>
</organism>
<dbReference type="Proteomes" id="UP000295238">
    <property type="component" value="Unassembled WGS sequence"/>
</dbReference>
<dbReference type="GO" id="GO:0061929">
    <property type="term" value="F:gamma-glutamylaminecyclotransferase activity"/>
    <property type="evidence" value="ECO:0007669"/>
    <property type="project" value="InterPro"/>
</dbReference>
<accession>A0A4R5UHN0</accession>
<protein>
    <recommendedName>
        <fullName evidence="3">Gamma-glutamylcyclotransferase family protein</fullName>
    </recommendedName>
</protein>
<feature type="active site" description="Proton acceptor" evidence="2">
    <location>
        <position position="78"/>
    </location>
</feature>
<dbReference type="AlphaFoldDB" id="A0A4R5UHN0"/>
<comment type="caution">
    <text evidence="5">The sequence shown here is derived from an EMBL/GenBank/DDBJ whole genome shotgun (WGS) entry which is preliminary data.</text>
</comment>
<gene>
    <name evidence="5" type="ORF">E2F50_14490</name>
</gene>
<keyword evidence="5" id="KW-0808">Transferase</keyword>
<evidence type="ECO:0000313" key="5">
    <source>
        <dbReference type="EMBL" id="TDK35449.1"/>
    </source>
</evidence>
<proteinExistence type="inferred from homology"/>
<dbReference type="EMBL" id="SMTL01000003">
    <property type="protein sequence ID" value="TDK35449.1"/>
    <property type="molecule type" value="Genomic_DNA"/>
</dbReference>
<evidence type="ECO:0000256" key="1">
    <source>
        <dbReference type="ARBA" id="ARBA00008861"/>
    </source>
</evidence>
<dbReference type="Gene3D" id="3.10.490.10">
    <property type="entry name" value="Gamma-glutamyl cyclotransferase-like"/>
    <property type="match status" value="1"/>
</dbReference>
<evidence type="ECO:0000313" key="6">
    <source>
        <dbReference type="Proteomes" id="UP000295238"/>
    </source>
</evidence>
<dbReference type="InterPro" id="IPR039126">
    <property type="entry name" value="GGACT"/>
</dbReference>
<evidence type="ECO:0000259" key="4">
    <source>
        <dbReference type="Pfam" id="PF06094"/>
    </source>
</evidence>
<dbReference type="InterPro" id="IPR009288">
    <property type="entry name" value="AIG2-like_dom"/>
</dbReference>
<dbReference type="SUPFAM" id="SSF110857">
    <property type="entry name" value="Gamma-glutamyl cyclotransferase-like"/>
    <property type="match status" value="1"/>
</dbReference>
<dbReference type="PANTHER" id="PTHR12510:SF4">
    <property type="entry name" value="GAMMA-GLUTAMYLAMINECYCLOTRANSFERASE"/>
    <property type="match status" value="1"/>
</dbReference>
<name>A0A4R5UHN0_9HYPH</name>
<sequence length="135" mass="15230">MTPVFIYGTLKRGFAFHEKGLTGARFLGLYQTAKPYPLYIAKSFFGPVMLDRPGEGLVVQGELYEADEARLQVLDRLEDVGEPGSFRTDLMVEPIGGGVALKAVGFMKDETWLEPLHSDCLSDYQDRRFVPPWQR</sequence>
<dbReference type="GO" id="GO:0005829">
    <property type="term" value="C:cytosol"/>
    <property type="evidence" value="ECO:0007669"/>
    <property type="project" value="TreeGrafter"/>
</dbReference>
<feature type="domain" description="Gamma-glutamylcyclotransferase AIG2-like" evidence="4">
    <location>
        <begin position="4"/>
        <end position="108"/>
    </location>
</feature>
<dbReference type="InterPro" id="IPR036568">
    <property type="entry name" value="GGCT-like_sf"/>
</dbReference>
<comment type="similarity">
    <text evidence="1 3">Belongs to the gamma-glutamylcyclotransferase family.</text>
</comment>
<evidence type="ECO:0000256" key="2">
    <source>
        <dbReference type="PIRSR" id="PIRSR639126-1"/>
    </source>
</evidence>
<dbReference type="InterPro" id="IPR013024">
    <property type="entry name" value="GGCT-like"/>
</dbReference>
<evidence type="ECO:0000256" key="3">
    <source>
        <dbReference type="RuleBase" id="RU367036"/>
    </source>
</evidence>
<dbReference type="PANTHER" id="PTHR12510">
    <property type="entry name" value="TROPONIN C-AKIN-1 PROTEIN"/>
    <property type="match status" value="1"/>
</dbReference>
<dbReference type="CDD" id="cd06661">
    <property type="entry name" value="GGCT_like"/>
    <property type="match status" value="1"/>
</dbReference>
<dbReference type="GO" id="GO:0016740">
    <property type="term" value="F:transferase activity"/>
    <property type="evidence" value="ECO:0007669"/>
    <property type="project" value="UniProtKB-KW"/>
</dbReference>
<reference evidence="5 6" key="1">
    <citation type="submission" date="2019-03" db="EMBL/GenBank/DDBJ databases">
        <title>Rhizobium sp. nov., an bacterium isolated from biocrust in Mu Us Desert.</title>
        <authorList>
            <person name="Lixiong L."/>
        </authorList>
    </citation>
    <scope>NUCLEOTIDE SEQUENCE [LARGE SCALE GENOMIC DNA]</scope>
    <source>
        <strain evidence="5 6">SPY-1</strain>
    </source>
</reference>
<dbReference type="Pfam" id="PF06094">
    <property type="entry name" value="GGACT"/>
    <property type="match status" value="1"/>
</dbReference>
<dbReference type="RefSeq" id="WP_133316870.1">
    <property type="nucleotide sequence ID" value="NZ_SMTL01000003.1"/>
</dbReference>